<dbReference type="AlphaFoldDB" id="R9HDP5"/>
<dbReference type="EMBL" id="ASSM01000010">
    <property type="protein sequence ID" value="EOR99304.1"/>
    <property type="molecule type" value="Genomic_DNA"/>
</dbReference>
<dbReference type="PATRIC" id="fig|1235785.3.peg.3212"/>
<accession>R9HDP5</accession>
<sequence>MKLVDVNDKRSDTSAGIRTDNESGRKSHQQITCLWVETRTNV</sequence>
<dbReference type="Proteomes" id="UP000014207">
    <property type="component" value="Unassembled WGS sequence"/>
</dbReference>
<reference evidence="2 3" key="1">
    <citation type="submission" date="2013-04" db="EMBL/GenBank/DDBJ databases">
        <title>The Genome Sequence of Bacteroides thetaiotaomicron dnLKV9.</title>
        <authorList>
            <consortium name="The Broad Institute Genomics Platform"/>
            <consortium name="The Broad Institute Genome Sequencing Center for Infectious Disease"/>
            <person name="Earl A."/>
            <person name="Xavier R."/>
            <person name="Kuhn K."/>
            <person name="Stappenbeck T."/>
            <person name="Walker B."/>
            <person name="Young S."/>
            <person name="Zeng Q."/>
            <person name="Gargeya S."/>
            <person name="Fitzgerald M."/>
            <person name="Haas B."/>
            <person name="Abouelleil A."/>
            <person name="Allen A.W."/>
            <person name="Alvarado L."/>
            <person name="Arachchi H.M."/>
            <person name="Berlin A.M."/>
            <person name="Chapman S.B."/>
            <person name="Gainer-Dewar J."/>
            <person name="Goldberg J."/>
            <person name="Griggs A."/>
            <person name="Gujja S."/>
            <person name="Hansen M."/>
            <person name="Howarth C."/>
            <person name="Imamovic A."/>
            <person name="Ireland A."/>
            <person name="Larimer J."/>
            <person name="McCowan C."/>
            <person name="Murphy C."/>
            <person name="Pearson M."/>
            <person name="Poon T.W."/>
            <person name="Priest M."/>
            <person name="Roberts A."/>
            <person name="Saif S."/>
            <person name="Shea T."/>
            <person name="Sisk P."/>
            <person name="Sykes S."/>
            <person name="Wortman J."/>
            <person name="Nusbaum C."/>
            <person name="Birren B."/>
        </authorList>
    </citation>
    <scope>NUCLEOTIDE SEQUENCE [LARGE SCALE GENOMIC DNA]</scope>
    <source>
        <strain evidence="3">dnLKV9</strain>
    </source>
</reference>
<dbReference type="RefSeq" id="WP_016268890.1">
    <property type="nucleotide sequence ID" value="NZ_KE159460.1"/>
</dbReference>
<evidence type="ECO:0000313" key="3">
    <source>
        <dbReference type="Proteomes" id="UP000014207"/>
    </source>
</evidence>
<organism evidence="2 3">
    <name type="scientific">Bacteroides thetaiotaomicron dnLKV9</name>
    <dbReference type="NCBI Taxonomy" id="1235785"/>
    <lineage>
        <taxon>Bacteria</taxon>
        <taxon>Pseudomonadati</taxon>
        <taxon>Bacteroidota</taxon>
        <taxon>Bacteroidia</taxon>
        <taxon>Bacteroidales</taxon>
        <taxon>Bacteroidaceae</taxon>
        <taxon>Bacteroides</taxon>
    </lineage>
</organism>
<dbReference type="HOGENOM" id="CLU_3247639_0_0_10"/>
<gene>
    <name evidence="2" type="ORF">C799_03184</name>
</gene>
<protein>
    <submittedName>
        <fullName evidence="2">Uncharacterized protein</fullName>
    </submittedName>
</protein>
<name>R9HDP5_BACT4</name>
<feature type="compositionally biased region" description="Basic and acidic residues" evidence="1">
    <location>
        <begin position="1"/>
        <end position="12"/>
    </location>
</feature>
<evidence type="ECO:0000313" key="2">
    <source>
        <dbReference type="EMBL" id="EOR99304.1"/>
    </source>
</evidence>
<proteinExistence type="predicted"/>
<evidence type="ECO:0000256" key="1">
    <source>
        <dbReference type="SAM" id="MobiDB-lite"/>
    </source>
</evidence>
<comment type="caution">
    <text evidence="2">The sequence shown here is derived from an EMBL/GenBank/DDBJ whole genome shotgun (WGS) entry which is preliminary data.</text>
</comment>
<feature type="region of interest" description="Disordered" evidence="1">
    <location>
        <begin position="1"/>
        <end position="28"/>
    </location>
</feature>